<dbReference type="GO" id="GO:0004803">
    <property type="term" value="F:transposase activity"/>
    <property type="evidence" value="ECO:0007669"/>
    <property type="project" value="InterPro"/>
</dbReference>
<dbReference type="Proteomes" id="UP000198598">
    <property type="component" value="Unassembled WGS sequence"/>
</dbReference>
<evidence type="ECO:0000313" key="3">
    <source>
        <dbReference type="Proteomes" id="UP000198598"/>
    </source>
</evidence>
<name>A0A1I2IFY8_9BACT</name>
<gene>
    <name evidence="2" type="ORF">SAMN05216167_1801</name>
</gene>
<feature type="coiled-coil region" evidence="1">
    <location>
        <begin position="52"/>
        <end position="86"/>
    </location>
</feature>
<dbReference type="RefSeq" id="WP_093835535.1">
    <property type="nucleotide sequence ID" value="NZ_FOLQ01000080.1"/>
</dbReference>
<dbReference type="InterPro" id="IPR009057">
    <property type="entry name" value="Homeodomain-like_sf"/>
</dbReference>
<evidence type="ECO:0000313" key="2">
    <source>
        <dbReference type="EMBL" id="SFF41225.1"/>
    </source>
</evidence>
<accession>A0A1I2IFY8</accession>
<proteinExistence type="predicted"/>
<keyword evidence="1" id="KW-0175">Coiled coil</keyword>
<reference evidence="2 3" key="1">
    <citation type="submission" date="2016-10" db="EMBL/GenBank/DDBJ databases">
        <authorList>
            <person name="de Groot N.N."/>
        </authorList>
    </citation>
    <scope>NUCLEOTIDE SEQUENCE [LARGE SCALE GENOMIC DNA]</scope>
    <source>
        <strain evidence="2 3">DSM 26130</strain>
    </source>
</reference>
<organism evidence="2 3">
    <name type="scientific">Spirosoma endophyticum</name>
    <dbReference type="NCBI Taxonomy" id="662367"/>
    <lineage>
        <taxon>Bacteria</taxon>
        <taxon>Pseudomonadati</taxon>
        <taxon>Bacteroidota</taxon>
        <taxon>Cytophagia</taxon>
        <taxon>Cytophagales</taxon>
        <taxon>Cytophagaceae</taxon>
        <taxon>Spirosoma</taxon>
    </lineage>
</organism>
<dbReference type="Gene3D" id="1.10.10.60">
    <property type="entry name" value="Homeodomain-like"/>
    <property type="match status" value="1"/>
</dbReference>
<keyword evidence="3" id="KW-1185">Reference proteome</keyword>
<dbReference type="SUPFAM" id="SSF46689">
    <property type="entry name" value="Homeodomain-like"/>
    <property type="match status" value="1"/>
</dbReference>
<sequence>MKKRRVFDEAFKRMAIELSYAKGSVQEVARELGIDSSRITKWRQSHKSLGQVATAATELSEEQKLIKRLQKELKDAQLERDILKKAVGIFSRGDGKYSDL</sequence>
<dbReference type="AlphaFoldDB" id="A0A1I2IFY8"/>
<dbReference type="Pfam" id="PF01527">
    <property type="entry name" value="HTH_Tnp_1"/>
    <property type="match status" value="1"/>
</dbReference>
<dbReference type="GO" id="GO:0006313">
    <property type="term" value="P:DNA transposition"/>
    <property type="evidence" value="ECO:0007669"/>
    <property type="project" value="InterPro"/>
</dbReference>
<dbReference type="InterPro" id="IPR002514">
    <property type="entry name" value="Transposase_8"/>
</dbReference>
<dbReference type="STRING" id="662367.SAMN05216167_1801"/>
<dbReference type="EMBL" id="FOLQ01000080">
    <property type="protein sequence ID" value="SFF41225.1"/>
    <property type="molecule type" value="Genomic_DNA"/>
</dbReference>
<protein>
    <submittedName>
        <fullName evidence="2">Transposase</fullName>
    </submittedName>
</protein>
<evidence type="ECO:0000256" key="1">
    <source>
        <dbReference type="SAM" id="Coils"/>
    </source>
</evidence>
<dbReference type="GO" id="GO:0003677">
    <property type="term" value="F:DNA binding"/>
    <property type="evidence" value="ECO:0007669"/>
    <property type="project" value="InterPro"/>
</dbReference>